<dbReference type="InterPro" id="IPR005467">
    <property type="entry name" value="His_kinase_dom"/>
</dbReference>
<comment type="catalytic activity">
    <reaction evidence="1">
        <text>ATP + protein L-histidine = ADP + protein N-phospho-L-histidine.</text>
        <dbReference type="EC" id="2.7.13.3"/>
    </reaction>
</comment>
<dbReference type="InterPro" id="IPR003660">
    <property type="entry name" value="HAMP_dom"/>
</dbReference>
<dbReference type="PROSITE" id="PS50885">
    <property type="entry name" value="HAMP"/>
    <property type="match status" value="1"/>
</dbReference>
<keyword evidence="11" id="KW-0812">Transmembrane</keyword>
<keyword evidence="6" id="KW-0808">Transferase</keyword>
<dbReference type="InterPro" id="IPR004358">
    <property type="entry name" value="Sig_transdc_His_kin-like_C"/>
</dbReference>
<dbReference type="Gene3D" id="3.30.565.10">
    <property type="entry name" value="Histidine kinase-like ATPase, C-terminal domain"/>
    <property type="match status" value="1"/>
</dbReference>
<keyword evidence="8 14" id="KW-0418">Kinase</keyword>
<evidence type="ECO:0000259" key="12">
    <source>
        <dbReference type="PROSITE" id="PS50109"/>
    </source>
</evidence>
<feature type="transmembrane region" description="Helical" evidence="11">
    <location>
        <begin position="188"/>
        <end position="206"/>
    </location>
</feature>
<evidence type="ECO:0000256" key="2">
    <source>
        <dbReference type="ARBA" id="ARBA00004651"/>
    </source>
</evidence>
<feature type="transmembrane region" description="Helical" evidence="11">
    <location>
        <begin position="51"/>
        <end position="77"/>
    </location>
</feature>
<evidence type="ECO:0000256" key="7">
    <source>
        <dbReference type="ARBA" id="ARBA00022741"/>
    </source>
</evidence>
<accession>A0ABY0IQ58</accession>
<dbReference type="CDD" id="cd00082">
    <property type="entry name" value="HisKA"/>
    <property type="match status" value="1"/>
</dbReference>
<dbReference type="Gene3D" id="1.10.287.130">
    <property type="match status" value="1"/>
</dbReference>
<proteinExistence type="predicted"/>
<evidence type="ECO:0000256" key="8">
    <source>
        <dbReference type="ARBA" id="ARBA00022777"/>
    </source>
</evidence>
<keyword evidence="7" id="KW-0547">Nucleotide-binding</keyword>
<keyword evidence="11" id="KW-1133">Transmembrane helix</keyword>
<dbReference type="InterPro" id="IPR003661">
    <property type="entry name" value="HisK_dim/P_dom"/>
</dbReference>
<comment type="caution">
    <text evidence="14">The sequence shown here is derived from an EMBL/GenBank/DDBJ whole genome shotgun (WGS) entry which is preliminary data.</text>
</comment>
<dbReference type="GO" id="GO:0016301">
    <property type="term" value="F:kinase activity"/>
    <property type="evidence" value="ECO:0007669"/>
    <property type="project" value="UniProtKB-KW"/>
</dbReference>
<dbReference type="SUPFAM" id="SSF47384">
    <property type="entry name" value="Homodimeric domain of signal transducing histidine kinase"/>
    <property type="match status" value="1"/>
</dbReference>
<dbReference type="Pfam" id="PF00512">
    <property type="entry name" value="HisKA"/>
    <property type="match status" value="1"/>
</dbReference>
<keyword evidence="4" id="KW-1003">Cell membrane</keyword>
<dbReference type="EMBL" id="SHKM01000003">
    <property type="protein sequence ID" value="RZT75819.1"/>
    <property type="molecule type" value="Genomic_DNA"/>
</dbReference>
<sequence length="479" mass="54612">MTGIDPRRLPEQEVEAAPEDNSPGKERRESEQRFARLSRARYSLSRLFFNFYLLAMGSFVGIAMIADFAISTALQGITDDYAKRFMRGTIVLIEDELQRYPRHQWEKQIKALDEKFAYRLVLEDLDQVLLPPKQREKLELGDIAIDSHRDIMFHRIRGGDKVLVVGPLSPDLNPEYQRAIPLELRIRLMTWTAIGLGFAVLVWIWIRPIWRDLESLRQTARALGEGRFETRAPAARSNLFALLADTLNGMAERVQKLIAAQRELSSAISHELRTPIARLRFALEMAADTDCRDERQRHWKTMEEDLEELDNLIDSSLTHARFERERPTLNLTSIALVPWLEEEVDDLRILAGQLAVEVDLGHLPPNLMARLDRKSMPYAVRNLLRNAFKYAKTRVRVSAEVQEGQVQIHVEDDGIGVPADERERIFDAFTRLDRSRDRTSGGYGLGLAIVRQVMEAHGGHASAGESSLGGARFTLSWPG</sequence>
<evidence type="ECO:0000256" key="4">
    <source>
        <dbReference type="ARBA" id="ARBA00022475"/>
    </source>
</evidence>
<dbReference type="InterPro" id="IPR003594">
    <property type="entry name" value="HATPase_dom"/>
</dbReference>
<evidence type="ECO:0000256" key="6">
    <source>
        <dbReference type="ARBA" id="ARBA00022679"/>
    </source>
</evidence>
<dbReference type="InterPro" id="IPR050980">
    <property type="entry name" value="2C_sensor_his_kinase"/>
</dbReference>
<evidence type="ECO:0000256" key="1">
    <source>
        <dbReference type="ARBA" id="ARBA00000085"/>
    </source>
</evidence>
<evidence type="ECO:0000256" key="10">
    <source>
        <dbReference type="SAM" id="MobiDB-lite"/>
    </source>
</evidence>
<dbReference type="Pfam" id="PF02518">
    <property type="entry name" value="HATPase_c"/>
    <property type="match status" value="1"/>
</dbReference>
<dbReference type="SUPFAM" id="SSF55874">
    <property type="entry name" value="ATPase domain of HSP90 chaperone/DNA topoisomerase II/histidine kinase"/>
    <property type="match status" value="1"/>
</dbReference>
<dbReference type="SMART" id="SM00387">
    <property type="entry name" value="HATPase_c"/>
    <property type="match status" value="1"/>
</dbReference>
<dbReference type="EC" id="2.7.13.3" evidence="3"/>
<dbReference type="SMART" id="SM00388">
    <property type="entry name" value="HisKA"/>
    <property type="match status" value="1"/>
</dbReference>
<feature type="domain" description="Histidine kinase" evidence="12">
    <location>
        <begin position="267"/>
        <end position="479"/>
    </location>
</feature>
<organism evidence="14 15">
    <name type="scientific">Azospira oryzae</name>
    <dbReference type="NCBI Taxonomy" id="146939"/>
    <lineage>
        <taxon>Bacteria</taxon>
        <taxon>Pseudomonadati</taxon>
        <taxon>Pseudomonadota</taxon>
        <taxon>Betaproteobacteria</taxon>
        <taxon>Rhodocyclales</taxon>
        <taxon>Rhodocyclaceae</taxon>
        <taxon>Azospira</taxon>
    </lineage>
</organism>
<evidence type="ECO:0000313" key="15">
    <source>
        <dbReference type="Proteomes" id="UP000292136"/>
    </source>
</evidence>
<reference evidence="14 15" key="1">
    <citation type="submission" date="2019-02" db="EMBL/GenBank/DDBJ databases">
        <title>Genomic Encyclopedia of Type Strains, Phase IV (KMG-IV): sequencing the most valuable type-strain genomes for metagenomic binning, comparative biology and taxonomic classification.</title>
        <authorList>
            <person name="Goeker M."/>
        </authorList>
    </citation>
    <scope>NUCLEOTIDE SEQUENCE [LARGE SCALE GENOMIC DNA]</scope>
    <source>
        <strain evidence="14 15">DSM 21223</strain>
    </source>
</reference>
<keyword evidence="11" id="KW-0472">Membrane</keyword>
<dbReference type="PRINTS" id="PR00344">
    <property type="entry name" value="BCTRLSENSOR"/>
</dbReference>
<dbReference type="SMART" id="SM00304">
    <property type="entry name" value="HAMP"/>
    <property type="match status" value="1"/>
</dbReference>
<protein>
    <recommendedName>
        <fullName evidence="3">histidine kinase</fullName>
        <ecNumber evidence="3">2.7.13.3</ecNumber>
    </recommendedName>
</protein>
<evidence type="ECO:0000259" key="13">
    <source>
        <dbReference type="PROSITE" id="PS50885"/>
    </source>
</evidence>
<dbReference type="InterPro" id="IPR036890">
    <property type="entry name" value="HATPase_C_sf"/>
</dbReference>
<dbReference type="InterPro" id="IPR036097">
    <property type="entry name" value="HisK_dim/P_sf"/>
</dbReference>
<evidence type="ECO:0000313" key="14">
    <source>
        <dbReference type="EMBL" id="RZT75819.1"/>
    </source>
</evidence>
<dbReference type="PROSITE" id="PS50109">
    <property type="entry name" value="HIS_KIN"/>
    <property type="match status" value="1"/>
</dbReference>
<dbReference type="Proteomes" id="UP000292136">
    <property type="component" value="Unassembled WGS sequence"/>
</dbReference>
<name>A0ABY0IQ58_9RHOO</name>
<keyword evidence="9" id="KW-0067">ATP-binding</keyword>
<feature type="region of interest" description="Disordered" evidence="10">
    <location>
        <begin position="1"/>
        <end position="30"/>
    </location>
</feature>
<dbReference type="CDD" id="cd06225">
    <property type="entry name" value="HAMP"/>
    <property type="match status" value="1"/>
</dbReference>
<dbReference type="PANTHER" id="PTHR44936:SF10">
    <property type="entry name" value="SENSOR PROTEIN RSTB"/>
    <property type="match status" value="1"/>
</dbReference>
<evidence type="ECO:0000256" key="9">
    <source>
        <dbReference type="ARBA" id="ARBA00022840"/>
    </source>
</evidence>
<evidence type="ECO:0000256" key="3">
    <source>
        <dbReference type="ARBA" id="ARBA00012438"/>
    </source>
</evidence>
<dbReference type="PANTHER" id="PTHR44936">
    <property type="entry name" value="SENSOR PROTEIN CREC"/>
    <property type="match status" value="1"/>
</dbReference>
<keyword evidence="5" id="KW-0597">Phosphoprotein</keyword>
<evidence type="ECO:0000256" key="5">
    <source>
        <dbReference type="ARBA" id="ARBA00022553"/>
    </source>
</evidence>
<keyword evidence="15" id="KW-1185">Reference proteome</keyword>
<comment type="subcellular location">
    <subcellularLocation>
        <location evidence="2">Cell membrane</location>
        <topology evidence="2">Multi-pass membrane protein</topology>
    </subcellularLocation>
</comment>
<feature type="domain" description="HAMP" evidence="13">
    <location>
        <begin position="207"/>
        <end position="259"/>
    </location>
</feature>
<evidence type="ECO:0000256" key="11">
    <source>
        <dbReference type="SAM" id="Phobius"/>
    </source>
</evidence>
<dbReference type="Pfam" id="PF00672">
    <property type="entry name" value="HAMP"/>
    <property type="match status" value="1"/>
</dbReference>
<gene>
    <name evidence="14" type="ORF">EV678_3006</name>
</gene>
<dbReference type="RefSeq" id="WP_130460095.1">
    <property type="nucleotide sequence ID" value="NZ_SHKM01000003.1"/>
</dbReference>
<feature type="compositionally biased region" description="Basic and acidic residues" evidence="10">
    <location>
        <begin position="1"/>
        <end position="11"/>
    </location>
</feature>